<sequence>MSESNTSTVMMRLTQRGASVKIESRSDELGPILNKAFRCAHDAMLESMRSEGFSEKGVAAVSDYLVAFSLKYVGEALPPGSFWSGKWASIIEMFKEWDALEIGKESDNE</sequence>
<comment type="caution">
    <text evidence="1">The sequence shown here is derived from an EMBL/GenBank/DDBJ whole genome shotgun (WGS) entry which is preliminary data.</text>
</comment>
<organism evidence="1">
    <name type="scientific">bioreactor metagenome</name>
    <dbReference type="NCBI Taxonomy" id="1076179"/>
    <lineage>
        <taxon>unclassified sequences</taxon>
        <taxon>metagenomes</taxon>
        <taxon>ecological metagenomes</taxon>
    </lineage>
</organism>
<evidence type="ECO:0000313" key="1">
    <source>
        <dbReference type="EMBL" id="MPM68127.1"/>
    </source>
</evidence>
<name>A0A645BSB7_9ZZZZ</name>
<accession>A0A645BSB7</accession>
<dbReference type="AlphaFoldDB" id="A0A645BSB7"/>
<proteinExistence type="predicted"/>
<reference evidence="1" key="1">
    <citation type="submission" date="2019-08" db="EMBL/GenBank/DDBJ databases">
        <authorList>
            <person name="Kucharzyk K."/>
            <person name="Murdoch R.W."/>
            <person name="Higgins S."/>
            <person name="Loffler F."/>
        </authorList>
    </citation>
    <scope>NUCLEOTIDE SEQUENCE</scope>
</reference>
<protein>
    <submittedName>
        <fullName evidence="1">Uncharacterized protein</fullName>
    </submittedName>
</protein>
<gene>
    <name evidence="1" type="ORF">SDC9_115058</name>
</gene>
<dbReference type="EMBL" id="VSSQ01022076">
    <property type="protein sequence ID" value="MPM68127.1"/>
    <property type="molecule type" value="Genomic_DNA"/>
</dbReference>